<reference evidence="1" key="1">
    <citation type="submission" date="2016-05" db="EMBL/GenBank/DDBJ databases">
        <authorList>
            <person name="Lavstsen T."/>
            <person name="Jespersen J.S."/>
        </authorList>
    </citation>
    <scope>NUCLEOTIDE SEQUENCE [LARGE SCALE GENOMIC DNA]</scope>
</reference>
<reference evidence="3 4" key="2">
    <citation type="submission" date="2016-05" db="EMBL/GenBank/DDBJ databases">
        <authorList>
            <person name="Naeem Raeece"/>
        </authorList>
    </citation>
    <scope>NUCLEOTIDE SEQUENCE [LARGE SCALE GENOMIC DNA]</scope>
</reference>
<evidence type="ECO:0000313" key="3">
    <source>
        <dbReference type="Proteomes" id="UP000078546"/>
    </source>
</evidence>
<evidence type="ECO:0000313" key="2">
    <source>
        <dbReference type="EMBL" id="SBS95116.1"/>
    </source>
</evidence>
<dbReference type="AlphaFoldDB" id="A0A1A8WMK6"/>
<proteinExistence type="predicted"/>
<evidence type="ECO:0000313" key="1">
    <source>
        <dbReference type="EMBL" id="SBS94149.1"/>
    </source>
</evidence>
<dbReference type="Proteomes" id="UP000078560">
    <property type="component" value="Unassembled WGS sequence"/>
</dbReference>
<protein>
    <submittedName>
        <fullName evidence="1">Uncharacterized protein</fullName>
    </submittedName>
</protein>
<sequence>MSKRNDPEFVMQPPINRRSWHTHTHTQSSKHAHICLGVTSWVKEFDRKNESKNKFVKAYHDATTGWDKNR</sequence>
<evidence type="ECO:0000313" key="4">
    <source>
        <dbReference type="Proteomes" id="UP000078560"/>
    </source>
</evidence>
<organism evidence="1 3">
    <name type="scientific">Plasmodium ovale curtisi</name>
    <dbReference type="NCBI Taxonomy" id="864141"/>
    <lineage>
        <taxon>Eukaryota</taxon>
        <taxon>Sar</taxon>
        <taxon>Alveolata</taxon>
        <taxon>Apicomplexa</taxon>
        <taxon>Aconoidasida</taxon>
        <taxon>Haemosporida</taxon>
        <taxon>Plasmodiidae</taxon>
        <taxon>Plasmodium</taxon>
        <taxon>Plasmodium (Plasmodium)</taxon>
    </lineage>
</organism>
<gene>
    <name evidence="1" type="ORF">POVCU1_027690</name>
    <name evidence="2" type="ORF">POVCU2_0093270</name>
</gene>
<dbReference type="Proteomes" id="UP000078546">
    <property type="component" value="Unassembled WGS sequence"/>
</dbReference>
<name>A0A1A8WMK6_PLAOA</name>
<accession>A0A1A8WMK6</accession>
<dbReference type="EMBL" id="FLQU01001941">
    <property type="protein sequence ID" value="SBS95116.1"/>
    <property type="molecule type" value="Genomic_DNA"/>
</dbReference>
<dbReference type="EMBL" id="FLQV01000507">
    <property type="protein sequence ID" value="SBS94149.1"/>
    <property type="molecule type" value="Genomic_DNA"/>
</dbReference>